<evidence type="ECO:0000256" key="7">
    <source>
        <dbReference type="SAM" id="Phobius"/>
    </source>
</evidence>
<evidence type="ECO:0000313" key="8">
    <source>
        <dbReference type="EMBL" id="KAK7282300.1"/>
    </source>
</evidence>
<dbReference type="PANTHER" id="PTHR11119">
    <property type="entry name" value="XANTHINE-URACIL / VITAMIN C PERMEASE FAMILY MEMBER"/>
    <property type="match status" value="1"/>
</dbReference>
<dbReference type="InterPro" id="IPR006043">
    <property type="entry name" value="NCS2"/>
</dbReference>
<comment type="similarity">
    <text evidence="2">Belongs to the nucleobase:cation symporter-2 (NCS2) (TC 2.A.40) family.</text>
</comment>
<dbReference type="EMBL" id="JAYWIO010000002">
    <property type="protein sequence ID" value="KAK7282300.1"/>
    <property type="molecule type" value="Genomic_DNA"/>
</dbReference>
<dbReference type="AlphaFoldDB" id="A0AAN9FZE1"/>
<keyword evidence="9" id="KW-1185">Reference proteome</keyword>
<organism evidence="8 9">
    <name type="scientific">Crotalaria pallida</name>
    <name type="common">Smooth rattlebox</name>
    <name type="synonym">Crotalaria striata</name>
    <dbReference type="NCBI Taxonomy" id="3830"/>
    <lineage>
        <taxon>Eukaryota</taxon>
        <taxon>Viridiplantae</taxon>
        <taxon>Streptophyta</taxon>
        <taxon>Embryophyta</taxon>
        <taxon>Tracheophyta</taxon>
        <taxon>Spermatophyta</taxon>
        <taxon>Magnoliopsida</taxon>
        <taxon>eudicotyledons</taxon>
        <taxon>Gunneridae</taxon>
        <taxon>Pentapetalae</taxon>
        <taxon>rosids</taxon>
        <taxon>fabids</taxon>
        <taxon>Fabales</taxon>
        <taxon>Fabaceae</taxon>
        <taxon>Papilionoideae</taxon>
        <taxon>50 kb inversion clade</taxon>
        <taxon>genistoids sensu lato</taxon>
        <taxon>core genistoids</taxon>
        <taxon>Crotalarieae</taxon>
        <taxon>Crotalaria</taxon>
    </lineage>
</organism>
<evidence type="ECO:0000256" key="1">
    <source>
        <dbReference type="ARBA" id="ARBA00004141"/>
    </source>
</evidence>
<reference evidence="8 9" key="1">
    <citation type="submission" date="2024-01" db="EMBL/GenBank/DDBJ databases">
        <title>The genomes of 5 underutilized Papilionoideae crops provide insights into root nodulation and disease resistanc.</title>
        <authorList>
            <person name="Yuan L."/>
        </authorList>
    </citation>
    <scope>NUCLEOTIDE SEQUENCE [LARGE SCALE GENOMIC DNA]</scope>
    <source>
        <strain evidence="8">ZHUSHIDOU_FW_LH</strain>
        <tissue evidence="8">Leaf</tissue>
    </source>
</reference>
<keyword evidence="5 7" id="KW-0472">Membrane</keyword>
<dbReference type="Pfam" id="PF00860">
    <property type="entry name" value="Xan_ur_permease"/>
    <property type="match status" value="1"/>
</dbReference>
<accession>A0AAN9FZE1</accession>
<feature type="transmembrane region" description="Helical" evidence="7">
    <location>
        <begin position="138"/>
        <end position="156"/>
    </location>
</feature>
<evidence type="ECO:0000256" key="3">
    <source>
        <dbReference type="ARBA" id="ARBA00022692"/>
    </source>
</evidence>
<feature type="transmembrane region" description="Helical" evidence="7">
    <location>
        <begin position="192"/>
        <end position="212"/>
    </location>
</feature>
<keyword evidence="3 7" id="KW-0812">Transmembrane</keyword>
<feature type="transmembrane region" description="Helical" evidence="7">
    <location>
        <begin position="106"/>
        <end position="126"/>
    </location>
</feature>
<proteinExistence type="inferred from homology"/>
<feature type="region of interest" description="Disordered" evidence="6">
    <location>
        <begin position="1"/>
        <end position="28"/>
    </location>
</feature>
<evidence type="ECO:0000256" key="6">
    <source>
        <dbReference type="SAM" id="MobiDB-lite"/>
    </source>
</evidence>
<feature type="compositionally biased region" description="Low complexity" evidence="6">
    <location>
        <begin position="9"/>
        <end position="21"/>
    </location>
</feature>
<evidence type="ECO:0000256" key="5">
    <source>
        <dbReference type="ARBA" id="ARBA00023136"/>
    </source>
</evidence>
<protein>
    <submittedName>
        <fullName evidence="8">Uncharacterized protein</fullName>
    </submittedName>
</protein>
<gene>
    <name evidence="8" type="ORF">RIF29_10965</name>
</gene>
<dbReference type="GO" id="GO:0022857">
    <property type="term" value="F:transmembrane transporter activity"/>
    <property type="evidence" value="ECO:0007669"/>
    <property type="project" value="InterPro"/>
</dbReference>
<name>A0AAN9FZE1_CROPI</name>
<dbReference type="GO" id="GO:0016020">
    <property type="term" value="C:membrane"/>
    <property type="evidence" value="ECO:0007669"/>
    <property type="project" value="UniProtKB-SubCell"/>
</dbReference>
<dbReference type="Proteomes" id="UP001372338">
    <property type="component" value="Unassembled WGS sequence"/>
</dbReference>
<keyword evidence="4 7" id="KW-1133">Transmembrane helix</keyword>
<evidence type="ECO:0000256" key="2">
    <source>
        <dbReference type="ARBA" id="ARBA00008821"/>
    </source>
</evidence>
<evidence type="ECO:0000313" key="9">
    <source>
        <dbReference type="Proteomes" id="UP001372338"/>
    </source>
</evidence>
<sequence length="256" mass="28407">MRDRPPLPSSSFVPSSFRQPSALHPPDSLSIPSSSRVCFFRKLSISTLPLPLSPPPAPISTSRKPLSLYLSLKIRVLRFVLIGLHIECEDLVLNFGVNEAEAILLGFQNYLVMLGTTVLIPTYLVGNMGGGKEEKAKMIQTLLFVAGINTLFQTLLRTRLPAVIEGSYTFVPPTISIILVGRYSDIADPLEVISSLTLLCYPGYVTTMLIYFCDTLIKYAKICEDNAWNARSHDCCFNPSNCAWLQWLLAQYSEAV</sequence>
<evidence type="ECO:0000256" key="4">
    <source>
        <dbReference type="ARBA" id="ARBA00022989"/>
    </source>
</evidence>
<comment type="caution">
    <text evidence="8">The sequence shown here is derived from an EMBL/GenBank/DDBJ whole genome shotgun (WGS) entry which is preliminary data.</text>
</comment>
<comment type="subcellular location">
    <subcellularLocation>
        <location evidence="1">Membrane</location>
        <topology evidence="1">Multi-pass membrane protein</topology>
    </subcellularLocation>
</comment>